<dbReference type="CDD" id="cd00085">
    <property type="entry name" value="HNHc"/>
    <property type="match status" value="1"/>
</dbReference>
<dbReference type="GO" id="GO:0004519">
    <property type="term" value="F:endonuclease activity"/>
    <property type="evidence" value="ECO:0007669"/>
    <property type="project" value="InterPro"/>
</dbReference>
<keyword evidence="4" id="KW-1185">Reference proteome</keyword>
<feature type="compositionally biased region" description="Basic and acidic residues" evidence="1">
    <location>
        <begin position="36"/>
        <end position="47"/>
    </location>
</feature>
<feature type="region of interest" description="Disordered" evidence="1">
    <location>
        <begin position="14"/>
        <end position="47"/>
    </location>
</feature>
<gene>
    <name evidence="3" type="ORF">E1809_01765</name>
</gene>
<sequence length="463" mass="52671">MTSTPDINGALVRCAGGPDRGPALPTLPRSPGGIRPGRDGPEPDWSRKSTFLNSTRSLMLSWRPDLPWAACRSNLGSMEGLCEFCHGPIVGRQAGARYCSQRCVRSAWRARNTEADAAGRRAANKKRSDERAAVRDAGRKCEGCGGSMAGRVATALFCSSSCRHKYRYRQRAEIAAKLQAERLCVYCLGPLPEHLNLSAIYCSDPCRRKKWEADNPEKVARSKANHEARLRERAAARRLDRPPCPVCGTQLPATRGPKAIYCSNSCNQKAHYLRHHAWHLLRMKKYREGREPYFARKARENTAKRHAADPGYVLVLRARARVDYSTHRERRLKVNRRYARAHVPLRNMHSGKRRALQKGAETFLFTLKDWERLKVRYRNCCSYCGKFSARLHKEHVIPLERGGRHSLGNILPACPTCNYSKQDSYVMEWRMRRIRIRRELELRAARKKKRLSAHAPGLVAAPK</sequence>
<dbReference type="PANTHER" id="PTHR33877:SF1">
    <property type="entry name" value="TYPE IV METHYL-DIRECTED RESTRICTION ENZYME ECOKMCRA"/>
    <property type="match status" value="1"/>
</dbReference>
<dbReference type="InterPro" id="IPR052892">
    <property type="entry name" value="NA-targeting_endonuclease"/>
</dbReference>
<evidence type="ECO:0000259" key="2">
    <source>
        <dbReference type="SMART" id="SM00507"/>
    </source>
</evidence>
<dbReference type="AlphaFoldDB" id="A0A4R5L009"/>
<dbReference type="OrthoDB" id="5244068at2"/>
<proteinExistence type="predicted"/>
<reference evidence="3 4" key="1">
    <citation type="submission" date="2019-03" db="EMBL/GenBank/DDBJ databases">
        <title>Whole genome sequence of Arthrobacter sp JH1-1.</title>
        <authorList>
            <person name="Trinh H.N."/>
        </authorList>
    </citation>
    <scope>NUCLEOTIDE SEQUENCE [LARGE SCALE GENOMIC DNA]</scope>
    <source>
        <strain evidence="3 4">JH1-1</strain>
    </source>
</reference>
<dbReference type="Proteomes" id="UP000295511">
    <property type="component" value="Unassembled WGS sequence"/>
</dbReference>
<evidence type="ECO:0000313" key="4">
    <source>
        <dbReference type="Proteomes" id="UP000295511"/>
    </source>
</evidence>
<evidence type="ECO:0000256" key="1">
    <source>
        <dbReference type="SAM" id="MobiDB-lite"/>
    </source>
</evidence>
<protein>
    <recommendedName>
        <fullName evidence="2">HNH nuclease domain-containing protein</fullName>
    </recommendedName>
</protein>
<dbReference type="SMART" id="SM00507">
    <property type="entry name" value="HNHc"/>
    <property type="match status" value="1"/>
</dbReference>
<dbReference type="Gene3D" id="1.10.30.50">
    <property type="match status" value="1"/>
</dbReference>
<organism evidence="3 4">
    <name type="scientific">Arthrobacter terricola</name>
    <dbReference type="NCBI Taxonomy" id="2547396"/>
    <lineage>
        <taxon>Bacteria</taxon>
        <taxon>Bacillati</taxon>
        <taxon>Actinomycetota</taxon>
        <taxon>Actinomycetes</taxon>
        <taxon>Micrococcales</taxon>
        <taxon>Micrococcaceae</taxon>
        <taxon>Arthrobacter</taxon>
    </lineage>
</organism>
<evidence type="ECO:0000313" key="3">
    <source>
        <dbReference type="EMBL" id="TDG01273.1"/>
    </source>
</evidence>
<dbReference type="Pfam" id="PF01844">
    <property type="entry name" value="HNH"/>
    <property type="match status" value="1"/>
</dbReference>
<feature type="domain" description="HNH nuclease" evidence="2">
    <location>
        <begin position="368"/>
        <end position="419"/>
    </location>
</feature>
<dbReference type="GO" id="GO:0008270">
    <property type="term" value="F:zinc ion binding"/>
    <property type="evidence" value="ECO:0007669"/>
    <property type="project" value="InterPro"/>
</dbReference>
<dbReference type="InterPro" id="IPR002711">
    <property type="entry name" value="HNH"/>
</dbReference>
<dbReference type="PANTHER" id="PTHR33877">
    <property type="entry name" value="SLL1193 PROTEIN"/>
    <property type="match status" value="1"/>
</dbReference>
<comment type="caution">
    <text evidence="3">The sequence shown here is derived from an EMBL/GenBank/DDBJ whole genome shotgun (WGS) entry which is preliminary data.</text>
</comment>
<dbReference type="InterPro" id="IPR003615">
    <property type="entry name" value="HNH_nuc"/>
</dbReference>
<dbReference type="GO" id="GO:0003676">
    <property type="term" value="F:nucleic acid binding"/>
    <property type="evidence" value="ECO:0007669"/>
    <property type="project" value="InterPro"/>
</dbReference>
<dbReference type="EMBL" id="SMRU01000002">
    <property type="protein sequence ID" value="TDG01273.1"/>
    <property type="molecule type" value="Genomic_DNA"/>
</dbReference>
<name>A0A4R5L009_9MICC</name>
<accession>A0A4R5L009</accession>